<evidence type="ECO:0000256" key="1">
    <source>
        <dbReference type="SAM" id="Phobius"/>
    </source>
</evidence>
<sequence>MNIMDVNKDIFYQINGLGKKLPFLDVPMIMIGSYALYFLIFVVIFYLFKKGEQNRIMVMSSLLSVGIAVLLGRVAGMVHSNNQPFAELPNVNQLVEKAVNNSFPSDHTMIFFAVCFSFFLFKKPGRYLWMVLACLVGFARIWVGVHYPGDILVGAILAIFAALLVYSVVSKIKGFNRQKHSKLPTTSEKDF</sequence>
<evidence type="ECO:0000313" key="4">
    <source>
        <dbReference type="Proteomes" id="UP000306477"/>
    </source>
</evidence>
<gene>
    <name evidence="3" type="ORF">E1I69_08360</name>
</gene>
<keyword evidence="1" id="KW-1133">Transmembrane helix</keyword>
<dbReference type="OrthoDB" id="9789113at2"/>
<dbReference type="GO" id="GO:0042392">
    <property type="term" value="F:sphingosine-1-phosphate phosphatase activity"/>
    <property type="evidence" value="ECO:0007669"/>
    <property type="project" value="TreeGrafter"/>
</dbReference>
<dbReference type="GO" id="GO:0050380">
    <property type="term" value="F:undecaprenyl-diphosphatase activity"/>
    <property type="evidence" value="ECO:0007669"/>
    <property type="project" value="InterPro"/>
</dbReference>
<evidence type="ECO:0000259" key="2">
    <source>
        <dbReference type="SMART" id="SM00014"/>
    </source>
</evidence>
<feature type="transmembrane region" description="Helical" evidence="1">
    <location>
        <begin position="60"/>
        <end position="78"/>
    </location>
</feature>
<comment type="caution">
    <text evidence="3">The sequence shown here is derived from an EMBL/GenBank/DDBJ whole genome shotgun (WGS) entry which is preliminary data.</text>
</comment>
<protein>
    <submittedName>
        <fullName evidence="3">Undecaprenyl-diphosphatase</fullName>
    </submittedName>
</protein>
<feature type="transmembrane region" description="Helical" evidence="1">
    <location>
        <begin position="127"/>
        <end position="145"/>
    </location>
</feature>
<dbReference type="AlphaFoldDB" id="A0A4S3PUQ4"/>
<dbReference type="Proteomes" id="UP000306477">
    <property type="component" value="Unassembled WGS sequence"/>
</dbReference>
<feature type="transmembrane region" description="Helical" evidence="1">
    <location>
        <begin position="151"/>
        <end position="169"/>
    </location>
</feature>
<keyword evidence="1" id="KW-0812">Transmembrane</keyword>
<dbReference type="SUPFAM" id="SSF48317">
    <property type="entry name" value="Acid phosphatase/Vanadium-dependent haloperoxidase"/>
    <property type="match status" value="1"/>
</dbReference>
<dbReference type="Pfam" id="PF01569">
    <property type="entry name" value="PAP2"/>
    <property type="match status" value="1"/>
</dbReference>
<dbReference type="CDD" id="cd03385">
    <property type="entry name" value="PAP2_BcrC_like"/>
    <property type="match status" value="1"/>
</dbReference>
<dbReference type="Gene3D" id="1.20.144.10">
    <property type="entry name" value="Phosphatidic acid phosphatase type 2/haloperoxidase"/>
    <property type="match status" value="1"/>
</dbReference>
<feature type="transmembrane region" description="Helical" evidence="1">
    <location>
        <begin position="98"/>
        <end position="120"/>
    </location>
</feature>
<dbReference type="SMART" id="SM00014">
    <property type="entry name" value="acidPPc"/>
    <property type="match status" value="1"/>
</dbReference>
<dbReference type="EMBL" id="SLUB01000011">
    <property type="protein sequence ID" value="THE13106.1"/>
    <property type="molecule type" value="Genomic_DNA"/>
</dbReference>
<reference evidence="3 4" key="1">
    <citation type="journal article" date="2019" name="Indoor Air">
        <title>Impacts of indoor surface finishes on bacterial viability.</title>
        <authorList>
            <person name="Hu J."/>
            <person name="Maamar S.B."/>
            <person name="Glawe A.J."/>
            <person name="Gottel N."/>
            <person name="Gilbert J.A."/>
            <person name="Hartmann E.M."/>
        </authorList>
    </citation>
    <scope>NUCLEOTIDE SEQUENCE [LARGE SCALE GENOMIC DNA]</scope>
    <source>
        <strain evidence="3 4">AF060A6</strain>
    </source>
</reference>
<dbReference type="InterPro" id="IPR000326">
    <property type="entry name" value="PAP2/HPO"/>
</dbReference>
<dbReference type="GO" id="GO:0005886">
    <property type="term" value="C:plasma membrane"/>
    <property type="evidence" value="ECO:0007669"/>
    <property type="project" value="InterPro"/>
</dbReference>
<keyword evidence="1" id="KW-0472">Membrane</keyword>
<feature type="transmembrane region" description="Helical" evidence="1">
    <location>
        <begin position="26"/>
        <end position="48"/>
    </location>
</feature>
<dbReference type="InterPro" id="IPR033879">
    <property type="entry name" value="UPP_Pase"/>
</dbReference>
<name>A0A4S3PUQ4_9BACI</name>
<dbReference type="PANTHER" id="PTHR14969">
    <property type="entry name" value="SPHINGOSINE-1-PHOSPHATE PHOSPHOHYDROLASE"/>
    <property type="match status" value="1"/>
</dbReference>
<accession>A0A4S3PUQ4</accession>
<feature type="domain" description="Phosphatidic acid phosphatase type 2/haloperoxidase" evidence="2">
    <location>
        <begin position="62"/>
        <end position="166"/>
    </location>
</feature>
<evidence type="ECO:0000313" key="3">
    <source>
        <dbReference type="EMBL" id="THE13106.1"/>
    </source>
</evidence>
<dbReference type="PANTHER" id="PTHR14969:SF13">
    <property type="entry name" value="AT30094P"/>
    <property type="match status" value="1"/>
</dbReference>
<keyword evidence="4" id="KW-1185">Reference proteome</keyword>
<dbReference type="InterPro" id="IPR036938">
    <property type="entry name" value="PAP2/HPO_sf"/>
</dbReference>
<organism evidence="3 4">
    <name type="scientific">Bacillus timonensis</name>
    <dbReference type="NCBI Taxonomy" id="1033734"/>
    <lineage>
        <taxon>Bacteria</taxon>
        <taxon>Bacillati</taxon>
        <taxon>Bacillota</taxon>
        <taxon>Bacilli</taxon>
        <taxon>Bacillales</taxon>
        <taxon>Bacillaceae</taxon>
        <taxon>Bacillus</taxon>
    </lineage>
</organism>
<proteinExistence type="predicted"/>